<dbReference type="AlphaFoldDB" id="A0AAV1V6N6"/>
<proteinExistence type="inferred from homology"/>
<keyword evidence="3" id="KW-0808">Transferase</keyword>
<evidence type="ECO:0000256" key="3">
    <source>
        <dbReference type="ARBA" id="ARBA00022679"/>
    </source>
</evidence>
<dbReference type="Pfam" id="PF04072">
    <property type="entry name" value="LCM"/>
    <property type="match status" value="1"/>
</dbReference>
<evidence type="ECO:0008006" key="6">
    <source>
        <dbReference type="Google" id="ProtNLM"/>
    </source>
</evidence>
<dbReference type="SUPFAM" id="SSF53335">
    <property type="entry name" value="S-adenosyl-L-methionine-dependent methyltransferases"/>
    <property type="match status" value="1"/>
</dbReference>
<dbReference type="PANTHER" id="PTHR43619">
    <property type="entry name" value="S-ADENOSYL-L-METHIONINE-DEPENDENT METHYLTRANSFERASE YKTD-RELATED"/>
    <property type="match status" value="1"/>
</dbReference>
<dbReference type="Proteomes" id="UP001162060">
    <property type="component" value="Unassembled WGS sequence"/>
</dbReference>
<evidence type="ECO:0000256" key="1">
    <source>
        <dbReference type="ARBA" id="ARBA00008138"/>
    </source>
</evidence>
<dbReference type="GO" id="GO:0008168">
    <property type="term" value="F:methyltransferase activity"/>
    <property type="evidence" value="ECO:0007669"/>
    <property type="project" value="UniProtKB-KW"/>
</dbReference>
<comment type="similarity">
    <text evidence="1">Belongs to the UPF0677 family.</text>
</comment>
<dbReference type="GO" id="GO:0032259">
    <property type="term" value="P:methylation"/>
    <property type="evidence" value="ECO:0007669"/>
    <property type="project" value="UniProtKB-KW"/>
</dbReference>
<dbReference type="PANTHER" id="PTHR43619:SF2">
    <property type="entry name" value="S-ADENOSYL-L-METHIONINE-DEPENDENT METHYLTRANSFERASES SUPERFAMILY PROTEIN"/>
    <property type="match status" value="1"/>
</dbReference>
<dbReference type="NCBIfam" id="TIGR00027">
    <property type="entry name" value="mthyl_TIGR00027"/>
    <property type="match status" value="1"/>
</dbReference>
<evidence type="ECO:0000313" key="4">
    <source>
        <dbReference type="EMBL" id="CAK7941673.1"/>
    </source>
</evidence>
<evidence type="ECO:0000256" key="2">
    <source>
        <dbReference type="ARBA" id="ARBA00022603"/>
    </source>
</evidence>
<dbReference type="EMBL" id="CAKLBY020000264">
    <property type="protein sequence ID" value="CAK7941673.1"/>
    <property type="molecule type" value="Genomic_DNA"/>
</dbReference>
<protein>
    <recommendedName>
        <fullName evidence="6">S-adenosyl-L-methionine-dependent methyltransferase</fullName>
    </recommendedName>
</protein>
<dbReference type="InterPro" id="IPR007213">
    <property type="entry name" value="Ppm1/Ppm2/Tcmp"/>
</dbReference>
<name>A0AAV1V6N6_9STRA</name>
<comment type="caution">
    <text evidence="4">The sequence shown here is derived from an EMBL/GenBank/DDBJ whole genome shotgun (WGS) entry which is preliminary data.</text>
</comment>
<dbReference type="InterPro" id="IPR029063">
    <property type="entry name" value="SAM-dependent_MTases_sf"/>
</dbReference>
<sequence>MDMDAAATTSSPLVSDDPPVVDNPGAEWMALVTSYLRGVESSRDDRLIHDPFAEPLSRSRRPEIEKFIDEVLRKFYSFPENVIALRTRYVDGALYHRDPRILQIVVLGAGLDARAYRLESLRGCHVLEVDQSNAMFEHKTDVMNELHAPLLAQNVDCIISDLAAAGLEANLMGHGYNPAMPTFWIMEGLLPYMERSAIVELLKVIDYLSAPGSAFWTDMPGQCFVDVKEWGRYAVKYGEDDPLQGVLNEIPWTLEVQTSLKAEGDHFGRHWTPILSAQSKRVVPMFFVVGKKPIPDAVVMQKMCPGLDFED</sequence>
<dbReference type="Gene3D" id="3.40.50.150">
    <property type="entry name" value="Vaccinia Virus protein VP39"/>
    <property type="match status" value="1"/>
</dbReference>
<keyword evidence="2" id="KW-0489">Methyltransferase</keyword>
<accession>A0AAV1V6N6</accession>
<gene>
    <name evidence="4" type="ORF">PM001_LOCUS26823</name>
</gene>
<evidence type="ECO:0000313" key="5">
    <source>
        <dbReference type="Proteomes" id="UP001162060"/>
    </source>
</evidence>
<dbReference type="InterPro" id="IPR011610">
    <property type="entry name" value="SAM_mthyl_Trfase_ML2640-like"/>
</dbReference>
<organism evidence="4 5">
    <name type="scientific">Peronospora matthiolae</name>
    <dbReference type="NCBI Taxonomy" id="2874970"/>
    <lineage>
        <taxon>Eukaryota</taxon>
        <taxon>Sar</taxon>
        <taxon>Stramenopiles</taxon>
        <taxon>Oomycota</taxon>
        <taxon>Peronosporomycetes</taxon>
        <taxon>Peronosporales</taxon>
        <taxon>Peronosporaceae</taxon>
        <taxon>Peronospora</taxon>
    </lineage>
</organism>
<reference evidence="4" key="1">
    <citation type="submission" date="2024-01" db="EMBL/GenBank/DDBJ databases">
        <authorList>
            <person name="Webb A."/>
        </authorList>
    </citation>
    <scope>NUCLEOTIDE SEQUENCE</scope>
    <source>
        <strain evidence="4">Pm1</strain>
    </source>
</reference>